<dbReference type="InterPro" id="IPR002542">
    <property type="entry name" value="T20D4.11-like_dom"/>
</dbReference>
<dbReference type="KEGG" id="cel:CELE_ZK105.11"/>
<dbReference type="SMR" id="D1P8J4"/>
<accession>D1P8J4</accession>
<dbReference type="PaxDb" id="6239-ZK105.11"/>
<dbReference type="WormBase" id="ZK105.11">
    <property type="protein sequence ID" value="CE44383"/>
    <property type="gene ID" value="WBGene00194895"/>
</dbReference>
<dbReference type="Proteomes" id="UP000001940">
    <property type="component" value="Chromosome V"/>
</dbReference>
<reference evidence="3 4" key="1">
    <citation type="journal article" date="1998" name="Science">
        <title>Genome sequence of the nematode C. elegans: a platform for investigating biology.</title>
        <authorList>
            <consortium name="The C. elegans sequencing consortium"/>
            <person name="Sulson J.E."/>
            <person name="Waterston R."/>
        </authorList>
    </citation>
    <scope>NUCLEOTIDE SEQUENCE [LARGE SCALE GENOMIC DNA]</scope>
    <source>
        <strain evidence="3 4">Bristol N2</strain>
    </source>
</reference>
<dbReference type="OMA" id="EAWETEN"/>
<feature type="domain" description="T20D4.11-like" evidence="2">
    <location>
        <begin position="41"/>
        <end position="200"/>
    </location>
</feature>
<dbReference type="AlphaFoldDB" id="D1P8J4"/>
<evidence type="ECO:0000313" key="3">
    <source>
        <dbReference type="EMBL" id="CCD64288.1"/>
    </source>
</evidence>
<gene>
    <name evidence="3" type="ORF">CELE_ZK105.11</name>
    <name evidence="3 5" type="ORF">ZK105.11</name>
</gene>
<keyword evidence="1" id="KW-0812">Transmembrane</keyword>
<evidence type="ECO:0000313" key="5">
    <source>
        <dbReference type="WormBase" id="ZK105.11"/>
    </source>
</evidence>
<dbReference type="OrthoDB" id="10489264at2759"/>
<evidence type="ECO:0000256" key="1">
    <source>
        <dbReference type="SAM" id="Phobius"/>
    </source>
</evidence>
<dbReference type="RefSeq" id="NP_001256088.1">
    <property type="nucleotide sequence ID" value="NM_001269159.1"/>
</dbReference>
<dbReference type="CTD" id="13213757"/>
<organism evidence="3 4">
    <name type="scientific">Caenorhabditis elegans</name>
    <dbReference type="NCBI Taxonomy" id="6239"/>
    <lineage>
        <taxon>Eukaryota</taxon>
        <taxon>Metazoa</taxon>
        <taxon>Ecdysozoa</taxon>
        <taxon>Nematoda</taxon>
        <taxon>Chromadorea</taxon>
        <taxon>Rhabditida</taxon>
        <taxon>Rhabditina</taxon>
        <taxon>Rhabditomorpha</taxon>
        <taxon>Rhabditoidea</taxon>
        <taxon>Rhabditidae</taxon>
        <taxon>Peloderinae</taxon>
        <taxon>Caenorhabditis</taxon>
    </lineage>
</organism>
<proteinExistence type="predicted"/>
<dbReference type="Pfam" id="PF01579">
    <property type="entry name" value="DUF19"/>
    <property type="match status" value="1"/>
</dbReference>
<dbReference type="PhylomeDB" id="D1P8J4"/>
<evidence type="ECO:0000259" key="2">
    <source>
        <dbReference type="Pfam" id="PF01579"/>
    </source>
</evidence>
<dbReference type="GeneID" id="13213757"/>
<dbReference type="InParanoid" id="D1P8J4"/>
<keyword evidence="4" id="KW-1185">Reference proteome</keyword>
<evidence type="ECO:0000313" key="4">
    <source>
        <dbReference type="Proteomes" id="UP000001940"/>
    </source>
</evidence>
<dbReference type="PANTHER" id="PTHR31897">
    <property type="entry name" value="PROTEIN CBG17011-RELATED"/>
    <property type="match status" value="1"/>
</dbReference>
<name>D1P8J4_CAEEL</name>
<dbReference type="AGR" id="WB:WBGene00194895"/>
<dbReference type="EMBL" id="BX284605">
    <property type="protein sequence ID" value="CCD64288.1"/>
    <property type="molecule type" value="Genomic_DNA"/>
</dbReference>
<keyword evidence="1" id="KW-0472">Membrane</keyword>
<protein>
    <submittedName>
        <fullName evidence="3">T20D4.11-like domain-containing protein</fullName>
    </submittedName>
</protein>
<dbReference type="HOGENOM" id="CLU_792824_0_0_1"/>
<dbReference type="PANTHER" id="PTHR31897:SF8">
    <property type="entry name" value="DUF19 DOMAIN-CONTAINING PROTEIN"/>
    <property type="match status" value="1"/>
</dbReference>
<dbReference type="eggNOG" id="ENOG502THXR">
    <property type="taxonomic scope" value="Eukaryota"/>
</dbReference>
<feature type="transmembrane region" description="Helical" evidence="1">
    <location>
        <begin position="12"/>
        <end position="31"/>
    </location>
</feature>
<sequence>MVTEWLFFYNKFHLVFMPVSIICFMSYLLIFPPINCGLLSCTTAEIYKLVTNCSPLEKTLSNYRNLNSPKTDDIMMRKKLCLNLTNCYSSIKCRESIDKLNENQINCNRDQYILGDVPSCIKWFFDQIYVVDYYDCLREPGFLSYNLTARREAFLTGEQCVLNVFNRSQVFECDRESAQFITENYQQVVDYLTIEFTDKTCTDVHSHYQKLQCEMIKEAWETENKLLNLSNTNKIGKSTSVKNFGSDLAECMTHSCHYNENQIKHLKLETLKFEIYNSSYSTCLLNIKNAEDSKFLNENHTCLEGSELVDRLECRQLLIDRICGDVKNNGTKDIFEFLNAINNNTSAKLE</sequence>
<keyword evidence="1" id="KW-1133">Transmembrane helix</keyword>